<sequence length="168" mass="18506">MRLILIVAVFGLPTAEIITFIEIGGILGLGPTIGIILLTAIVGAVQLKLQGSATLYKVMECLNQGRFPIDEAFDGCCLILASTLLLTPGFITDFVGLLLFAPLFRVNLRRLLARYIFATNHININNSNIHNTPNPHEGMILDGEFDDVTATQEKNEFLPARDSKVRRR</sequence>
<protein>
    <recommendedName>
        <fullName evidence="3">FxsA cytoplasmic membrane protein</fullName>
    </recommendedName>
</protein>
<dbReference type="InterPro" id="IPR007313">
    <property type="entry name" value="FxsA"/>
</dbReference>
<gene>
    <name evidence="2" type="ORF">METZ01_LOCUS450665</name>
</gene>
<dbReference type="Pfam" id="PF04186">
    <property type="entry name" value="FxsA"/>
    <property type="match status" value="1"/>
</dbReference>
<keyword evidence="1" id="KW-0472">Membrane</keyword>
<dbReference type="PANTHER" id="PTHR35335:SF1">
    <property type="entry name" value="UPF0716 PROTEIN FXSA"/>
    <property type="match status" value="1"/>
</dbReference>
<name>A0A382ZQR0_9ZZZZ</name>
<accession>A0A382ZQR0</accession>
<evidence type="ECO:0008006" key="3">
    <source>
        <dbReference type="Google" id="ProtNLM"/>
    </source>
</evidence>
<reference evidence="2" key="1">
    <citation type="submission" date="2018-05" db="EMBL/GenBank/DDBJ databases">
        <authorList>
            <person name="Lanie J.A."/>
            <person name="Ng W.-L."/>
            <person name="Kazmierczak K.M."/>
            <person name="Andrzejewski T.M."/>
            <person name="Davidsen T.M."/>
            <person name="Wayne K.J."/>
            <person name="Tettelin H."/>
            <person name="Glass J.I."/>
            <person name="Rusch D."/>
            <person name="Podicherti R."/>
            <person name="Tsui H.-C.T."/>
            <person name="Winkler M.E."/>
        </authorList>
    </citation>
    <scope>NUCLEOTIDE SEQUENCE</scope>
</reference>
<dbReference type="AlphaFoldDB" id="A0A382ZQR0"/>
<organism evidence="2">
    <name type="scientific">marine metagenome</name>
    <dbReference type="NCBI Taxonomy" id="408172"/>
    <lineage>
        <taxon>unclassified sequences</taxon>
        <taxon>metagenomes</taxon>
        <taxon>ecological metagenomes</taxon>
    </lineage>
</organism>
<evidence type="ECO:0000256" key="1">
    <source>
        <dbReference type="SAM" id="Phobius"/>
    </source>
</evidence>
<keyword evidence="1" id="KW-1133">Transmembrane helix</keyword>
<keyword evidence="1" id="KW-0812">Transmembrane</keyword>
<dbReference type="EMBL" id="UINC01185883">
    <property type="protein sequence ID" value="SVD97811.1"/>
    <property type="molecule type" value="Genomic_DNA"/>
</dbReference>
<feature type="transmembrane region" description="Helical" evidence="1">
    <location>
        <begin position="76"/>
        <end position="104"/>
    </location>
</feature>
<feature type="transmembrane region" description="Helical" evidence="1">
    <location>
        <begin position="25"/>
        <end position="47"/>
    </location>
</feature>
<evidence type="ECO:0000313" key="2">
    <source>
        <dbReference type="EMBL" id="SVD97811.1"/>
    </source>
</evidence>
<dbReference type="GO" id="GO:0016020">
    <property type="term" value="C:membrane"/>
    <property type="evidence" value="ECO:0007669"/>
    <property type="project" value="InterPro"/>
</dbReference>
<proteinExistence type="predicted"/>
<dbReference type="NCBIfam" id="NF008528">
    <property type="entry name" value="PRK11463.1-2"/>
    <property type="match status" value="1"/>
</dbReference>
<dbReference type="PANTHER" id="PTHR35335">
    <property type="entry name" value="UPF0716 PROTEIN FXSA"/>
    <property type="match status" value="1"/>
</dbReference>